<feature type="compositionally biased region" description="Low complexity" evidence="7">
    <location>
        <begin position="343"/>
        <end position="357"/>
    </location>
</feature>
<dbReference type="InterPro" id="IPR050211">
    <property type="entry name" value="FOX_domain-containing"/>
</dbReference>
<feature type="compositionally biased region" description="Low complexity" evidence="7">
    <location>
        <begin position="58"/>
        <end position="68"/>
    </location>
</feature>
<evidence type="ECO:0000256" key="3">
    <source>
        <dbReference type="ARBA" id="ARBA00023125"/>
    </source>
</evidence>
<feature type="domain" description="Fork-head" evidence="8">
    <location>
        <begin position="135"/>
        <end position="229"/>
    </location>
</feature>
<dbReference type="InterPro" id="IPR036388">
    <property type="entry name" value="WH-like_DNA-bd_sf"/>
</dbReference>
<reference evidence="9" key="2">
    <citation type="submission" date="2025-09" db="UniProtKB">
        <authorList>
            <consortium name="Ensembl"/>
        </authorList>
    </citation>
    <scope>IDENTIFICATION</scope>
</reference>
<dbReference type="OrthoDB" id="5402974at2759"/>
<dbReference type="GeneID" id="111670214"/>
<dbReference type="InterPro" id="IPR030456">
    <property type="entry name" value="TF_fork_head_CS_2"/>
</dbReference>
<dbReference type="PANTHER" id="PTHR11829:SF383">
    <property type="entry name" value="FORKHEAD BOX I2-RELATED"/>
    <property type="match status" value="1"/>
</dbReference>
<dbReference type="GO" id="GO:0030154">
    <property type="term" value="P:cell differentiation"/>
    <property type="evidence" value="ECO:0007669"/>
    <property type="project" value="UniProtKB-ARBA"/>
</dbReference>
<feature type="DNA-binding region" description="Fork-head" evidence="6">
    <location>
        <begin position="135"/>
        <end position="229"/>
    </location>
</feature>
<dbReference type="PROSITE" id="PS50039">
    <property type="entry name" value="FORK_HEAD_3"/>
    <property type="match status" value="1"/>
</dbReference>
<dbReference type="SUPFAM" id="SSF46785">
    <property type="entry name" value="Winged helix' DNA-binding domain"/>
    <property type="match status" value="1"/>
</dbReference>
<evidence type="ECO:0000259" key="8">
    <source>
        <dbReference type="PROSITE" id="PS50039"/>
    </source>
</evidence>
<evidence type="ECO:0000256" key="5">
    <source>
        <dbReference type="ARBA" id="ARBA00023242"/>
    </source>
</evidence>
<dbReference type="InterPro" id="IPR036390">
    <property type="entry name" value="WH_DNA-bd_sf"/>
</dbReference>
<keyword evidence="4" id="KW-0804">Transcription</keyword>
<dbReference type="RefSeq" id="XP_023282614.1">
    <property type="nucleotide sequence ID" value="XM_023426846.1"/>
</dbReference>
<feature type="region of interest" description="Disordered" evidence="7">
    <location>
        <begin position="298"/>
        <end position="373"/>
    </location>
</feature>
<evidence type="ECO:0000256" key="7">
    <source>
        <dbReference type="SAM" id="MobiDB-lite"/>
    </source>
</evidence>
<reference evidence="9" key="1">
    <citation type="submission" date="2025-08" db="UniProtKB">
        <authorList>
            <consortium name="Ensembl"/>
        </authorList>
    </citation>
    <scope>IDENTIFICATION</scope>
</reference>
<dbReference type="SMART" id="SM00339">
    <property type="entry name" value="FH"/>
    <property type="match status" value="1"/>
</dbReference>
<dbReference type="GO" id="GO:0000978">
    <property type="term" value="F:RNA polymerase II cis-regulatory region sequence-specific DNA binding"/>
    <property type="evidence" value="ECO:0007669"/>
    <property type="project" value="TreeGrafter"/>
</dbReference>
<dbReference type="FunFam" id="1.10.10.10:FF:000016">
    <property type="entry name" value="Forkhead box protein I1"/>
    <property type="match status" value="1"/>
</dbReference>
<dbReference type="Pfam" id="PF00250">
    <property type="entry name" value="Forkhead"/>
    <property type="match status" value="1"/>
</dbReference>
<sequence>MLIQTDKQTERFSVMASFVPEQGLSPPLCGRSLPQQELSSLGLDPSDFSLYSPPAPPESSLSPSPWLPPSNHSDPSLCFNSPATCPFSGAPALPPGLPQTFGSFFPHLYGLHRPLIPGNPWFSMSSPDDVLRLVRPPYSYSALIAMAIQGAPEQRLTLSQIYQYVSDNFPFYSCNKAGWQNSIRHNLSLNDCFRKVPRDENDPGKGNYWTLDPNCEKMFDNGNFRRKRKRKCDNVTTGKKPSSSSSSSDSSSSEPSPKIPSIHCSSSSSGGGGGSADLPAPSSLSSFLCHLQDSHLPSPHTTSPSLYVQVPDHTPPPPPPPPPQGCLSSYSPGAVVPQWDTCSSSPPLFPSSQSTPPHFSSPLADPQTDSPPLYIDLQTASCPLPELQDTQQLQQLQAQCGPLFLGGFSDALPLDALVLQQ</sequence>
<evidence type="ECO:0000256" key="1">
    <source>
        <dbReference type="ARBA" id="ARBA00004123"/>
    </source>
</evidence>
<keyword evidence="10" id="KW-1185">Reference proteome</keyword>
<dbReference type="GO" id="GO:0009653">
    <property type="term" value="P:anatomical structure morphogenesis"/>
    <property type="evidence" value="ECO:0007669"/>
    <property type="project" value="TreeGrafter"/>
</dbReference>
<evidence type="ECO:0000256" key="4">
    <source>
        <dbReference type="ARBA" id="ARBA00023163"/>
    </source>
</evidence>
<keyword evidence="2" id="KW-0805">Transcription regulation</keyword>
<evidence type="ECO:0000313" key="9">
    <source>
        <dbReference type="Ensembl" id="ENSSLDP00000006069.1"/>
    </source>
</evidence>
<dbReference type="Gene3D" id="1.10.10.10">
    <property type="entry name" value="Winged helix-like DNA-binding domain superfamily/Winged helix DNA-binding domain"/>
    <property type="match status" value="1"/>
</dbReference>
<evidence type="ECO:0000256" key="6">
    <source>
        <dbReference type="PROSITE-ProRule" id="PRU00089"/>
    </source>
</evidence>
<feature type="compositionally biased region" description="Pro residues" evidence="7">
    <location>
        <begin position="313"/>
        <end position="324"/>
    </location>
</feature>
<dbReference type="GO" id="GO:0000981">
    <property type="term" value="F:DNA-binding transcription factor activity, RNA polymerase II-specific"/>
    <property type="evidence" value="ECO:0007669"/>
    <property type="project" value="TreeGrafter"/>
</dbReference>
<dbReference type="KEGG" id="slal:111670214"/>
<organism evidence="9 10">
    <name type="scientific">Seriola lalandi dorsalis</name>
    <dbReference type="NCBI Taxonomy" id="1841481"/>
    <lineage>
        <taxon>Eukaryota</taxon>
        <taxon>Metazoa</taxon>
        <taxon>Chordata</taxon>
        <taxon>Craniata</taxon>
        <taxon>Vertebrata</taxon>
        <taxon>Euteleostomi</taxon>
        <taxon>Actinopterygii</taxon>
        <taxon>Neopterygii</taxon>
        <taxon>Teleostei</taxon>
        <taxon>Neoteleostei</taxon>
        <taxon>Acanthomorphata</taxon>
        <taxon>Carangaria</taxon>
        <taxon>Carangiformes</taxon>
        <taxon>Carangidae</taxon>
        <taxon>Seriola</taxon>
    </lineage>
</organism>
<dbReference type="STRING" id="1841481.ENSSLDP00000006069"/>
<dbReference type="PROSITE" id="PS00658">
    <property type="entry name" value="FORK_HEAD_2"/>
    <property type="match status" value="1"/>
</dbReference>
<dbReference type="AlphaFoldDB" id="A0A3B4WMZ1"/>
<keyword evidence="5 6" id="KW-0539">Nucleus</keyword>
<name>A0A3B4WMZ1_SERLL</name>
<dbReference type="Ensembl" id="ENSSLDT00000006278.1">
    <property type="protein sequence ID" value="ENSSLDP00000006069.1"/>
    <property type="gene ID" value="ENSSLDG00000004862.1"/>
</dbReference>
<dbReference type="PROSITE" id="PS00657">
    <property type="entry name" value="FORK_HEAD_1"/>
    <property type="match status" value="1"/>
</dbReference>
<dbReference type="Proteomes" id="UP000261360">
    <property type="component" value="Unplaced"/>
</dbReference>
<keyword evidence="3 6" id="KW-0238">DNA-binding</keyword>
<feature type="compositionally biased region" description="Low complexity" evidence="7">
    <location>
        <begin position="239"/>
        <end position="268"/>
    </location>
</feature>
<dbReference type="InterPro" id="IPR018122">
    <property type="entry name" value="TF_fork_head_CS_1"/>
</dbReference>
<dbReference type="CDD" id="cd20053">
    <property type="entry name" value="FH_FOXI1"/>
    <property type="match status" value="1"/>
</dbReference>
<dbReference type="GO" id="GO:0009888">
    <property type="term" value="P:tissue development"/>
    <property type="evidence" value="ECO:0007669"/>
    <property type="project" value="UniProtKB-ARBA"/>
</dbReference>
<comment type="subcellular location">
    <subcellularLocation>
        <location evidence="1 6">Nucleus</location>
    </subcellularLocation>
</comment>
<evidence type="ECO:0000313" key="10">
    <source>
        <dbReference type="Proteomes" id="UP000261360"/>
    </source>
</evidence>
<feature type="region of interest" description="Disordered" evidence="7">
    <location>
        <begin position="220"/>
        <end position="279"/>
    </location>
</feature>
<accession>A0A3B4WMZ1</accession>
<dbReference type="PANTHER" id="PTHR11829">
    <property type="entry name" value="FORKHEAD BOX PROTEIN"/>
    <property type="match status" value="1"/>
</dbReference>
<feature type="region of interest" description="Disordered" evidence="7">
    <location>
        <begin position="22"/>
        <end position="68"/>
    </location>
</feature>
<proteinExistence type="predicted"/>
<dbReference type="GO" id="GO:0005634">
    <property type="term" value="C:nucleus"/>
    <property type="evidence" value="ECO:0007669"/>
    <property type="project" value="UniProtKB-SubCell"/>
</dbReference>
<protein>
    <submittedName>
        <fullName evidence="9">Forkhead box protein I2-like</fullName>
    </submittedName>
</protein>
<dbReference type="InterPro" id="IPR001766">
    <property type="entry name" value="Fork_head_dom"/>
</dbReference>
<evidence type="ECO:0000256" key="2">
    <source>
        <dbReference type="ARBA" id="ARBA00023015"/>
    </source>
</evidence>
<dbReference type="GeneTree" id="ENSGT00940000161176"/>
<dbReference type="PRINTS" id="PR00053">
    <property type="entry name" value="FORKHEAD"/>
</dbReference>